<feature type="domain" description="RHS protein conserved region" evidence="3">
    <location>
        <begin position="1466"/>
        <end position="1500"/>
    </location>
</feature>
<dbReference type="InterPro" id="IPR001826">
    <property type="entry name" value="RHS"/>
</dbReference>
<feature type="domain" description="Teneurin-like YD-shell" evidence="5">
    <location>
        <begin position="844"/>
        <end position="1013"/>
    </location>
</feature>
<keyword evidence="1" id="KW-0677">Repeat</keyword>
<dbReference type="PANTHER" id="PTHR32305:SF15">
    <property type="entry name" value="PROTEIN RHSA-RELATED"/>
    <property type="match status" value="1"/>
</dbReference>
<dbReference type="InterPro" id="IPR006530">
    <property type="entry name" value="YD"/>
</dbReference>
<name>N8XAR3_ACIBZ</name>
<evidence type="ECO:0000259" key="3">
    <source>
        <dbReference type="Pfam" id="PF03527"/>
    </source>
</evidence>
<dbReference type="PANTHER" id="PTHR32305">
    <property type="match status" value="1"/>
</dbReference>
<dbReference type="NCBIfam" id="TIGR01643">
    <property type="entry name" value="YD_repeat_2x"/>
    <property type="match status" value="4"/>
</dbReference>
<dbReference type="CDD" id="cd20745">
    <property type="entry name" value="FIX_RhsA_AHH_HNH-like"/>
    <property type="match status" value="1"/>
</dbReference>
<dbReference type="Proteomes" id="UP000013270">
    <property type="component" value="Unassembled WGS sequence"/>
</dbReference>
<dbReference type="HOGENOM" id="CLU_240865_0_0_6"/>
<sequence>MADNLMLRKESGWMVVFTCPDVCKTPPNIPVPYPVVAFLKDSAKVQDNVRANSHPFVLHDKSCVSRTIGDQLGILKGIKSQTVGGECYPLDKSNTFKVHGKWTVRVDDGFWMNGSDGKTGNTRGKVVKMPSLNEMLNTALDGLQLALDVVGLIPGLGEIADGLNCVICLARGDYAGAALSAAAMIPFAGWAATGAKVGRKVVKAADKAADAAKLAKKAKKAKNGASFKGKGKKPKKCKPCKKAAKKALKGKPVNPMQGCKILMGDMDTDFSLNSAFPLVWQRSYASNSEIGTVQNPYTWFGQGWDCPYAIQIKVLPAHDRIDVLLPFGRVIEFPFLEVEDSFYSIHEDFTLIREVENETNESKSYKFRIAIGTLESASTYYEFHHQVENLSKKPEHLLLCTGTYDLYGNRIGLEYLHKDEVRKNYPSHIVDSIGRVLAFDFIEVQDHIRLKQIKLLQGLGTRDPLDIAATAHAVSLQERLFQAEHEAHRNFENLEDVLNVKVLVRYEYSKDADLINVYIDDSPVEANEPSQYKLRLSRKYEWKNHILTAHHEIGGVSSFYEYNEYSPLGKVTRHWINTGEEFIFDYQAGFTNVISAPNTVIEKVEKFYYNDTFDLIQYVDPKGYSEYYTYNNSGQLLKKTDADGGITEYQYSGAELTKIRSLIDYHPVTKLPIWREISLSWTNGHLTQVTDPLGHNQTTAYDFAGQPLVVTDALGQKTQIKYTPTGMAYAVVDAKGGHKHMLWDRYANLQKYKDCSDKITQYDYDHYGRLIAVKNALGYETRFKYYARQEQPCEIIYPDQSIEHFKYDVLERLVEYRDALGRTTGYQYSHDSLPIRRIDPANGVVTYHYDQLRRFVGLTNENGQMWTLEYDSNDQVIAETTFDNIRTEYEYSPAGKLVKHRQYSENKQVRYGTVFKRDMLGQLLEQYIVDHQDLTEKKRIRYDYDLAGQLLQARNMDSHVKLSYDEIGQLTKEQLIAHWYNEISQEHVQRSHNLTHLYDELGNRIETILPDGRKLKTMYYGSGHAWHYALQDSEGIHEISSLKRDNLHQESERTQGQLHTTFKLDPMGRLTEQQVAWENAPARKRLERLYDYDKAGQLKEILDKRYLYQTASQQNALAIGTTDGHGWQRKQIYQYDVLSRLTSSELITQGQSENFIQIRERFAFDPANNILPITSSGENNTSISNHQIKDNRVKHLEQSHQTVDFEYDDLGRVIQKRIQMKDQQAFGYIQQHLSNNHVLHQLSTRQIDLDWDEQNQLKASTSIKPDGCGGQEIIQTQYCYDPFGRRIAKQSQIYKKALITHQVKLKTKAIENQDIQRNLESSNRLGSSINLSLGGRNSSQPSVLSRSITQPTSKTVQKEQLTLIQKQAVWNVWDGNRILQDYNGQHVFTTVYEADSFVPLARLVWLDDKLSEAANDDLLPHVDTEKINQLQHIALQNIGELEGLGSLQTIPEVANDEQRRHSACQIYWYQNDHLGTPRELTSHSGDIAWEAVYQAWGNTVAVEWQAVEAQPIELNAIEKSYLLQPHRFQGQTYDIETGLHYNRFRYYDPDAGRFVSHDPIGLLGGENQFQYAPNPVEWVDPYGLSTVYLRNNEVYVGKAKVNAVSRYGRKNFATDIFKNIPNTNTAQGVEQVVYDRLKRSQYANQITNAQRPVNMDLKSKRWRYNDGIKWLKDTYGDIYKDIIDEKIEEHAKKLGWCSDVI</sequence>
<dbReference type="InterPro" id="IPR045351">
    <property type="entry name" value="DUF6531"/>
</dbReference>
<dbReference type="EMBL" id="APPK01000038">
    <property type="protein sequence ID" value="ENV21537.1"/>
    <property type="molecule type" value="Genomic_DNA"/>
</dbReference>
<reference evidence="6 7" key="1">
    <citation type="submission" date="2013-02" db="EMBL/GenBank/DDBJ databases">
        <title>The Genome Sequence of Acinetobacter bereziniae NIPH 3.</title>
        <authorList>
            <consortium name="The Broad Institute Genome Sequencing Platform"/>
            <consortium name="The Broad Institute Genome Sequencing Center for Infectious Disease"/>
            <person name="Cerqueira G."/>
            <person name="Feldgarden M."/>
            <person name="Courvalin P."/>
            <person name="Perichon B."/>
            <person name="Grillot-Courvalin C."/>
            <person name="Clermont D."/>
            <person name="Rocha E."/>
            <person name="Yoon E.-J."/>
            <person name="Nemec A."/>
            <person name="Walker B."/>
            <person name="Young S.K."/>
            <person name="Zeng Q."/>
            <person name="Gargeya S."/>
            <person name="Fitzgerald M."/>
            <person name="Haas B."/>
            <person name="Abouelleil A."/>
            <person name="Alvarado L."/>
            <person name="Arachchi H.M."/>
            <person name="Berlin A.M."/>
            <person name="Chapman S.B."/>
            <person name="Dewar J."/>
            <person name="Goldberg J."/>
            <person name="Griggs A."/>
            <person name="Gujja S."/>
            <person name="Hansen M."/>
            <person name="Howarth C."/>
            <person name="Imamovic A."/>
            <person name="Larimer J."/>
            <person name="McCowan C."/>
            <person name="Murphy C."/>
            <person name="Neiman D."/>
            <person name="Pearson M."/>
            <person name="Priest M."/>
            <person name="Roberts A."/>
            <person name="Saif S."/>
            <person name="Shea T."/>
            <person name="Sisk P."/>
            <person name="Sykes S."/>
            <person name="Wortman J."/>
            <person name="Nusbaum C."/>
            <person name="Birren B."/>
        </authorList>
    </citation>
    <scope>NUCLEOTIDE SEQUENCE [LARGE SCALE GENOMIC DNA]</scope>
    <source>
        <strain evidence="6 7">NIPH 3</strain>
    </source>
</reference>
<dbReference type="Gene3D" id="2.180.10.10">
    <property type="entry name" value="RHS repeat-associated core"/>
    <property type="match status" value="3"/>
</dbReference>
<dbReference type="PATRIC" id="fig|1217651.3.peg.2316"/>
<accession>N8XAR3</accession>
<evidence type="ECO:0000259" key="5">
    <source>
        <dbReference type="Pfam" id="PF25023"/>
    </source>
</evidence>
<gene>
    <name evidence="6" type="ORF">F963_02353</name>
</gene>
<evidence type="ECO:0000313" key="6">
    <source>
        <dbReference type="EMBL" id="ENV21537.1"/>
    </source>
</evidence>
<organism evidence="6 7">
    <name type="scientific">Acinetobacter bereziniae NIPH 3</name>
    <dbReference type="NCBI Taxonomy" id="1217651"/>
    <lineage>
        <taxon>Bacteria</taxon>
        <taxon>Pseudomonadati</taxon>
        <taxon>Pseudomonadota</taxon>
        <taxon>Gammaproteobacteria</taxon>
        <taxon>Moraxellales</taxon>
        <taxon>Moraxellaceae</taxon>
        <taxon>Acinetobacter</taxon>
    </lineage>
</organism>
<protein>
    <submittedName>
        <fullName evidence="6">Uncharacterized protein</fullName>
    </submittedName>
</protein>
<evidence type="ECO:0000259" key="4">
    <source>
        <dbReference type="Pfam" id="PF20148"/>
    </source>
</evidence>
<dbReference type="Pfam" id="PF13665">
    <property type="entry name" value="Tox-PAAR-like"/>
    <property type="match status" value="1"/>
</dbReference>
<proteinExistence type="predicted"/>
<evidence type="ECO:0000313" key="7">
    <source>
        <dbReference type="Proteomes" id="UP000013270"/>
    </source>
</evidence>
<dbReference type="InterPro" id="IPR050708">
    <property type="entry name" value="T6SS_VgrG/RHS"/>
</dbReference>
<dbReference type="RefSeq" id="WP_004830875.1">
    <property type="nucleotide sequence ID" value="NZ_KB849468.1"/>
</dbReference>
<dbReference type="InterPro" id="IPR056823">
    <property type="entry name" value="TEN-like_YD-shell"/>
</dbReference>
<dbReference type="InterPro" id="IPR022385">
    <property type="entry name" value="Rhs_assc_core"/>
</dbReference>
<evidence type="ECO:0000256" key="1">
    <source>
        <dbReference type="ARBA" id="ARBA00022737"/>
    </source>
</evidence>
<dbReference type="Pfam" id="PF03527">
    <property type="entry name" value="RHS"/>
    <property type="match status" value="1"/>
</dbReference>
<comment type="caution">
    <text evidence="6">The sequence shown here is derived from an EMBL/GenBank/DDBJ whole genome shotgun (WGS) entry which is preliminary data.</text>
</comment>
<evidence type="ECO:0000256" key="2">
    <source>
        <dbReference type="SAM" id="MobiDB-lite"/>
    </source>
</evidence>
<feature type="domain" description="DUF6531" evidence="4">
    <location>
        <begin position="250"/>
        <end position="333"/>
    </location>
</feature>
<dbReference type="NCBIfam" id="TIGR03696">
    <property type="entry name" value="Rhs_assc_core"/>
    <property type="match status" value="1"/>
</dbReference>
<dbReference type="Pfam" id="PF25023">
    <property type="entry name" value="TEN_YD-shell"/>
    <property type="match status" value="1"/>
</dbReference>
<feature type="region of interest" description="Disordered" evidence="2">
    <location>
        <begin position="1330"/>
        <end position="1351"/>
    </location>
</feature>
<dbReference type="Pfam" id="PF20148">
    <property type="entry name" value="DUF6531"/>
    <property type="match status" value="1"/>
</dbReference>